<dbReference type="SMART" id="SM00028">
    <property type="entry name" value="TPR"/>
    <property type="match status" value="3"/>
</dbReference>
<sequence>MTKKIIISLLAALLCLMPLKAFAYWVWTPETGKWINPKYAVKDSPEEQFDFAMGFYKGIDYKRAIGEFQKLLRFYPKSELAPTAQYYVGRSHEDMEDYYKAYLTYQKTIDTYPFTDKIDEIVEREYRIGNLFLTGHKTKILGMALLPATDKAVEIFRRVADNAPYGKYAPLAQFKIGETYKKEKNYGEAIVEFQKLVDSYPESELVDDAKYEIAFCTYKASLDPAYDQTPTDTAMQQFEEYAKQPGNTELSKEGAATLRKLKERKAENIYQAAYFYDRQKHYESAIIYYNEILSKFPDTDCAVKALSRLKIIERKVGPNTKK</sequence>
<dbReference type="NCBIfam" id="TIGR03302">
    <property type="entry name" value="OM_YfiO"/>
    <property type="match status" value="1"/>
</dbReference>
<dbReference type="Pfam" id="PF13525">
    <property type="entry name" value="YfiO"/>
    <property type="match status" value="1"/>
</dbReference>
<dbReference type="InterPro" id="IPR019734">
    <property type="entry name" value="TPR_rpt"/>
</dbReference>
<accession>A0A2J0KTK4</accession>
<proteinExistence type="predicted"/>
<feature type="repeat" description="TPR" evidence="4">
    <location>
        <begin position="266"/>
        <end position="299"/>
    </location>
</feature>
<keyword evidence="4" id="KW-0802">TPR repeat</keyword>
<evidence type="ECO:0000313" key="7">
    <source>
        <dbReference type="EMBL" id="PIU41808.1"/>
    </source>
</evidence>
<name>A0A2J0KTK4_9BACT</name>
<feature type="repeat" description="TPR" evidence="4">
    <location>
        <begin position="82"/>
        <end position="115"/>
    </location>
</feature>
<dbReference type="InterPro" id="IPR017689">
    <property type="entry name" value="BamD"/>
</dbReference>
<feature type="domain" description="Outer membrane lipoprotein BamD-like" evidence="6">
    <location>
        <begin position="150"/>
        <end position="320"/>
    </location>
</feature>
<comment type="caution">
    <text evidence="7">The sequence shown here is derived from an EMBL/GenBank/DDBJ whole genome shotgun (WGS) entry which is preliminary data.</text>
</comment>
<dbReference type="SUPFAM" id="SSF48452">
    <property type="entry name" value="TPR-like"/>
    <property type="match status" value="1"/>
</dbReference>
<dbReference type="InterPro" id="IPR039565">
    <property type="entry name" value="BamD-like"/>
</dbReference>
<evidence type="ECO:0000256" key="2">
    <source>
        <dbReference type="ARBA" id="ARBA00023136"/>
    </source>
</evidence>
<dbReference type="Proteomes" id="UP000230052">
    <property type="component" value="Unassembled WGS sequence"/>
</dbReference>
<evidence type="ECO:0000256" key="4">
    <source>
        <dbReference type="PROSITE-ProRule" id="PRU00339"/>
    </source>
</evidence>
<evidence type="ECO:0000256" key="3">
    <source>
        <dbReference type="ARBA" id="ARBA00023237"/>
    </source>
</evidence>
<keyword evidence="1 5" id="KW-0732">Signal</keyword>
<dbReference type="PROSITE" id="PS50005">
    <property type="entry name" value="TPR"/>
    <property type="match status" value="3"/>
</dbReference>
<dbReference type="InterPro" id="IPR011990">
    <property type="entry name" value="TPR-like_helical_dom_sf"/>
</dbReference>
<feature type="repeat" description="TPR" evidence="4">
    <location>
        <begin position="170"/>
        <end position="203"/>
    </location>
</feature>
<organism evidence="7 8">
    <name type="scientific">Candidatus Aquitaenariimonas noxiae</name>
    <dbReference type="NCBI Taxonomy" id="1974741"/>
    <lineage>
        <taxon>Bacteria</taxon>
        <taxon>Pseudomonadati</taxon>
        <taxon>Candidatus Omnitrophota</taxon>
        <taxon>Candidatus Aquitaenariimonas</taxon>
    </lineage>
</organism>
<dbReference type="EMBL" id="PEWV01000032">
    <property type="protein sequence ID" value="PIU41808.1"/>
    <property type="molecule type" value="Genomic_DNA"/>
</dbReference>
<dbReference type="Gene3D" id="1.25.40.10">
    <property type="entry name" value="Tetratricopeptide repeat domain"/>
    <property type="match status" value="2"/>
</dbReference>
<evidence type="ECO:0000313" key="8">
    <source>
        <dbReference type="Proteomes" id="UP000230052"/>
    </source>
</evidence>
<feature type="signal peptide" evidence="5">
    <location>
        <begin position="1"/>
        <end position="23"/>
    </location>
</feature>
<evidence type="ECO:0000259" key="6">
    <source>
        <dbReference type="Pfam" id="PF13525"/>
    </source>
</evidence>
<reference evidence="7 8" key="1">
    <citation type="submission" date="2017-09" db="EMBL/GenBank/DDBJ databases">
        <title>Depth-based differentiation of microbial function through sediment-hosted aquifers and enrichment of novel symbionts in the deep terrestrial subsurface.</title>
        <authorList>
            <person name="Probst A.J."/>
            <person name="Ladd B."/>
            <person name="Jarett J.K."/>
            <person name="Geller-Mcgrath D.E."/>
            <person name="Sieber C.M."/>
            <person name="Emerson J.B."/>
            <person name="Anantharaman K."/>
            <person name="Thomas B.C."/>
            <person name="Malmstrom R."/>
            <person name="Stieglmeier M."/>
            <person name="Klingl A."/>
            <person name="Woyke T."/>
            <person name="Ryan C.M."/>
            <person name="Banfield J.F."/>
        </authorList>
    </citation>
    <scope>NUCLEOTIDE SEQUENCE [LARGE SCALE GENOMIC DNA]</scope>
    <source>
        <strain evidence="7">CG07_land_8_20_14_0_80_42_15</strain>
    </source>
</reference>
<keyword evidence="2" id="KW-0472">Membrane</keyword>
<evidence type="ECO:0000256" key="5">
    <source>
        <dbReference type="SAM" id="SignalP"/>
    </source>
</evidence>
<dbReference type="Pfam" id="PF13174">
    <property type="entry name" value="TPR_6"/>
    <property type="match status" value="1"/>
</dbReference>
<feature type="chain" id="PRO_5014422683" description="Outer membrane lipoprotein BamD-like domain-containing protein" evidence="5">
    <location>
        <begin position="24"/>
        <end position="322"/>
    </location>
</feature>
<keyword evidence="3" id="KW-0998">Cell outer membrane</keyword>
<dbReference type="AlphaFoldDB" id="A0A2J0KTK4"/>
<evidence type="ECO:0000256" key="1">
    <source>
        <dbReference type="ARBA" id="ARBA00022729"/>
    </source>
</evidence>
<protein>
    <recommendedName>
        <fullName evidence="6">Outer membrane lipoprotein BamD-like domain-containing protein</fullName>
    </recommendedName>
</protein>
<gene>
    <name evidence="7" type="ORF">COS99_03280</name>
</gene>